<keyword evidence="2" id="KW-0175">Coiled coil</keyword>
<reference evidence="4 5" key="1">
    <citation type="journal article" date="2018" name="New Phytol.">
        <title>Comparative genomics and transcriptomics depict ericoid mycorrhizal fungi as versatile saprotrophs and plant mutualists.</title>
        <authorList>
            <person name="Martino E."/>
            <person name="Morin E."/>
            <person name="Grelet G.A."/>
            <person name="Kuo A."/>
            <person name="Kohler A."/>
            <person name="Daghino S."/>
            <person name="Barry K.W."/>
            <person name="Cichocki N."/>
            <person name="Clum A."/>
            <person name="Dockter R.B."/>
            <person name="Hainaut M."/>
            <person name="Kuo R.C."/>
            <person name="LaButti K."/>
            <person name="Lindahl B.D."/>
            <person name="Lindquist E.A."/>
            <person name="Lipzen A."/>
            <person name="Khouja H.R."/>
            <person name="Magnuson J."/>
            <person name="Murat C."/>
            <person name="Ohm R.A."/>
            <person name="Singer S.W."/>
            <person name="Spatafora J.W."/>
            <person name="Wang M."/>
            <person name="Veneault-Fourrey C."/>
            <person name="Henrissat B."/>
            <person name="Grigoriev I.V."/>
            <person name="Martin F.M."/>
            <person name="Perotto S."/>
        </authorList>
    </citation>
    <scope>NUCLEOTIDE SEQUENCE [LARGE SCALE GENOMIC DNA]</scope>
    <source>
        <strain evidence="4 5">ATCC 22711</strain>
    </source>
</reference>
<feature type="region of interest" description="Disordered" evidence="3">
    <location>
        <begin position="28"/>
        <end position="56"/>
    </location>
</feature>
<dbReference type="InParanoid" id="A0A2T3BEF1"/>
<sequence>MTPPQPFMTSRIRGFVCRSCLSQLRKPQRPRTPWLVRNITSDGPSRTGGPKGKKNAEPIVRYFDQTPDGVRQEMEDDPETLAMLKQVEDRIRMLEGRQDDEDLGEGPDDYLGEEFDDDLGEEHYDPAVLMEQAMKGYGLPDNITAAMEEMEAQMENADNLENMSEEERRELRNRILNIGTDAVPPSSPRTPPQSVANAPAPEASTVVPPGLTPPNLSESVVINPAMYPEEYRRRILALNTALREASKRIQEGQRLVAEVHKKAWRSYLMCRKVLVSQPTDVPLGVWTTLWHIFADDQPINLDRMAHINYLGRDMLQVGIPLQGSQQLLYIEACFLEEDRGVAIGMWNKAKQSLSDDKNALRDYWKLGIQMFCRNGQVEHALQAARALFNTTDEASDFRMLIPIIQAYLARDTDAGKQRAWALYIRLRLILGPDMNMGDYDAITSIFLTANQPDLALGAFKDMMLTGKKSAAEQDSTALYRKATGIKGGLDLATIDNGELNWQDSRTLATLPNEFNNKYFFGKWIKKLIGEEELDAAKKVFDLMVDRGICPDAKHMNGLIGALYRTGTVRNQTLAEDMAWKMIAARIQFVQQRDLRNQIQLKEPLRAVKVAGKDGQKSPFLTPNATIETFSILIQQYRRRQKQDRLVDLFSTLKKARIAPNTFFMNQLIMVDTKSHQTQWAWDTYLSLVQTHGVHPDFDTFEFLWHLMKKTTDPVSRGSQRPFATCRTLFAEMVKRASDLNKREQMPRELYDEIILCFSLAEDQVGTAIALRALQRIFNMYPSESTVRTVVLQLSRVRLRNAAGSRPRRLDLNRATKDRIAQVTQVLATFKDQRVEQLSRQGIDFEKLQEEEKLEESLILLSNLLQYVYQAKVKGLEAQLGSITEVSKIAAEQMGVPECSGWMEHSGSQESQ</sequence>
<dbReference type="InterPro" id="IPR002885">
    <property type="entry name" value="PPR_rpt"/>
</dbReference>
<dbReference type="AlphaFoldDB" id="A0A2T3BEF1"/>
<dbReference type="InterPro" id="IPR051222">
    <property type="entry name" value="PPR/CCM1_RNA-binding"/>
</dbReference>
<evidence type="ECO:0000313" key="5">
    <source>
        <dbReference type="Proteomes" id="UP000241818"/>
    </source>
</evidence>
<organism evidence="4 5">
    <name type="scientific">Amorphotheca resinae ATCC 22711</name>
    <dbReference type="NCBI Taxonomy" id="857342"/>
    <lineage>
        <taxon>Eukaryota</taxon>
        <taxon>Fungi</taxon>
        <taxon>Dikarya</taxon>
        <taxon>Ascomycota</taxon>
        <taxon>Pezizomycotina</taxon>
        <taxon>Leotiomycetes</taxon>
        <taxon>Helotiales</taxon>
        <taxon>Amorphothecaceae</taxon>
        <taxon>Amorphotheca</taxon>
    </lineage>
</organism>
<dbReference type="Gene3D" id="1.25.40.10">
    <property type="entry name" value="Tetratricopeptide repeat domain"/>
    <property type="match status" value="1"/>
</dbReference>
<name>A0A2T3BEF1_AMORE</name>
<dbReference type="GeneID" id="36573108"/>
<dbReference type="OrthoDB" id="185373at2759"/>
<dbReference type="RefSeq" id="XP_024725311.1">
    <property type="nucleotide sequence ID" value="XM_024865027.1"/>
</dbReference>
<proteinExistence type="predicted"/>
<dbReference type="EMBL" id="KZ679006">
    <property type="protein sequence ID" value="PSS27786.1"/>
    <property type="molecule type" value="Genomic_DNA"/>
</dbReference>
<dbReference type="NCBIfam" id="TIGR00756">
    <property type="entry name" value="PPR"/>
    <property type="match status" value="1"/>
</dbReference>
<evidence type="ECO:0000313" key="4">
    <source>
        <dbReference type="EMBL" id="PSS27786.1"/>
    </source>
</evidence>
<dbReference type="PANTHER" id="PTHR47942:SF63">
    <property type="entry name" value="PENTATRICOPEPTIDE REPEAT-CONTAINING PROTEIN"/>
    <property type="match status" value="1"/>
</dbReference>
<evidence type="ECO:0000256" key="3">
    <source>
        <dbReference type="SAM" id="MobiDB-lite"/>
    </source>
</evidence>
<evidence type="ECO:0000256" key="2">
    <source>
        <dbReference type="SAM" id="Coils"/>
    </source>
</evidence>
<feature type="coiled-coil region" evidence="2">
    <location>
        <begin position="143"/>
        <end position="174"/>
    </location>
</feature>
<evidence type="ECO:0008006" key="6">
    <source>
        <dbReference type="Google" id="ProtNLM"/>
    </source>
</evidence>
<keyword evidence="1" id="KW-0677">Repeat</keyword>
<evidence type="ECO:0000256" key="1">
    <source>
        <dbReference type="ARBA" id="ARBA00022737"/>
    </source>
</evidence>
<accession>A0A2T3BEF1</accession>
<protein>
    <recommendedName>
        <fullName evidence="6">Pentacotripeptide-repeat region of PRORP domain-containing protein</fullName>
    </recommendedName>
</protein>
<dbReference type="Proteomes" id="UP000241818">
    <property type="component" value="Unassembled WGS sequence"/>
</dbReference>
<dbReference type="PANTHER" id="PTHR47942">
    <property type="entry name" value="TETRATRICOPEPTIDE REPEAT (TPR)-LIKE SUPERFAMILY PROTEIN-RELATED"/>
    <property type="match status" value="1"/>
</dbReference>
<feature type="region of interest" description="Disordered" evidence="3">
    <location>
        <begin position="179"/>
        <end position="211"/>
    </location>
</feature>
<gene>
    <name evidence="4" type="ORF">M430DRAFT_24192</name>
</gene>
<keyword evidence="5" id="KW-1185">Reference proteome</keyword>
<dbReference type="InterPro" id="IPR011990">
    <property type="entry name" value="TPR-like_helical_dom_sf"/>
</dbReference>